<name>A0ABY7DG03_MYAAR</name>
<evidence type="ECO:0000313" key="4">
    <source>
        <dbReference type="Proteomes" id="UP001164746"/>
    </source>
</evidence>
<dbReference type="EMBL" id="CP111013">
    <property type="protein sequence ID" value="WAQ96597.1"/>
    <property type="molecule type" value="Genomic_DNA"/>
</dbReference>
<dbReference type="InterPro" id="IPR025476">
    <property type="entry name" value="Helitron_helicase-like"/>
</dbReference>
<feature type="compositionally biased region" description="Polar residues" evidence="1">
    <location>
        <begin position="15"/>
        <end position="28"/>
    </location>
</feature>
<evidence type="ECO:0000256" key="1">
    <source>
        <dbReference type="SAM" id="MobiDB-lite"/>
    </source>
</evidence>
<reference evidence="3" key="1">
    <citation type="submission" date="2022-11" db="EMBL/GenBank/DDBJ databases">
        <title>Centuries of genome instability and evolution in soft-shell clam transmissible cancer (bioRxiv).</title>
        <authorList>
            <person name="Hart S.F.M."/>
            <person name="Yonemitsu M.A."/>
            <person name="Giersch R.M."/>
            <person name="Beal B.F."/>
            <person name="Arriagada G."/>
            <person name="Davis B.W."/>
            <person name="Ostrander E.A."/>
            <person name="Goff S.P."/>
            <person name="Metzger M.J."/>
        </authorList>
    </citation>
    <scope>NUCLEOTIDE SEQUENCE</scope>
    <source>
        <strain evidence="3">MELC-2E11</strain>
        <tissue evidence="3">Siphon/mantle</tissue>
    </source>
</reference>
<proteinExistence type="predicted"/>
<evidence type="ECO:0000313" key="3">
    <source>
        <dbReference type="EMBL" id="WAQ96597.1"/>
    </source>
</evidence>
<dbReference type="Pfam" id="PF14214">
    <property type="entry name" value="Helitron_like_N"/>
    <property type="match status" value="1"/>
</dbReference>
<accession>A0ABY7DG03</accession>
<organism evidence="3 4">
    <name type="scientific">Mya arenaria</name>
    <name type="common">Soft-shell clam</name>
    <dbReference type="NCBI Taxonomy" id="6604"/>
    <lineage>
        <taxon>Eukaryota</taxon>
        <taxon>Metazoa</taxon>
        <taxon>Spiralia</taxon>
        <taxon>Lophotrochozoa</taxon>
        <taxon>Mollusca</taxon>
        <taxon>Bivalvia</taxon>
        <taxon>Autobranchia</taxon>
        <taxon>Heteroconchia</taxon>
        <taxon>Euheterodonta</taxon>
        <taxon>Imparidentia</taxon>
        <taxon>Neoheterodontei</taxon>
        <taxon>Myida</taxon>
        <taxon>Myoidea</taxon>
        <taxon>Myidae</taxon>
        <taxon>Mya</taxon>
    </lineage>
</organism>
<gene>
    <name evidence="3" type="ORF">MAR_029287</name>
</gene>
<protein>
    <recommendedName>
        <fullName evidence="2">Helitron helicase-like domain-containing protein</fullName>
    </recommendedName>
</protein>
<feature type="domain" description="Helitron helicase-like" evidence="2">
    <location>
        <begin position="292"/>
        <end position="410"/>
    </location>
</feature>
<evidence type="ECO:0000259" key="2">
    <source>
        <dbReference type="Pfam" id="PF14214"/>
    </source>
</evidence>
<feature type="region of interest" description="Disordered" evidence="1">
    <location>
        <begin position="1"/>
        <end position="34"/>
    </location>
</feature>
<feature type="compositionally biased region" description="Polar residues" evidence="1">
    <location>
        <begin position="158"/>
        <end position="175"/>
    </location>
</feature>
<dbReference type="Proteomes" id="UP001164746">
    <property type="component" value="Chromosome 2"/>
</dbReference>
<feature type="region of interest" description="Disordered" evidence="1">
    <location>
        <begin position="150"/>
        <end position="177"/>
    </location>
</feature>
<sequence length="420" mass="47396">MYEAVPTHTHLTEPVCSSAQQDPGTSHSGLRAKPVPATTEGVAKQNMSTAQPNLPQHSLAVMDYSPLRLDQLLGDNNTKLPYEIPMAMLNLMKAHTPLHSDTVAGYYTPVELMFLATQPLDPLNQLPLNNNFILIHHLTDHWFLNAATETEPAPKPDLSTTETDGDANNQSSLGQSEVIDSVDEVKNENSADFITDLQNSRAINSDTCIQPVSGPEIKTNEILNLAPGEGKKPITIIKEPQWEALAFPTLFQTATNTYYQETPRPSPNTAKQYKTVSRTNFCERPQRISRLLSQNQLFAAFRNIRGSSQYFKQMHLDMMAKLRQLGPYTFFITGSAAEFHWPQQRGQTFTETEVSVMNWDTKRMWLQRNPVTAARHIDYIFEQLWGKVILSGLHPVGEVLNYDLRKEMQGQFLQIKMPML</sequence>
<keyword evidence="4" id="KW-1185">Reference proteome</keyword>